<evidence type="ECO:0000313" key="2">
    <source>
        <dbReference type="EMBL" id="KAJ3260688.1"/>
    </source>
</evidence>
<dbReference type="Proteomes" id="UP001210925">
    <property type="component" value="Unassembled WGS sequence"/>
</dbReference>
<evidence type="ECO:0000313" key="1">
    <source>
        <dbReference type="EMBL" id="KAJ3260666.1"/>
    </source>
</evidence>
<sequence length="92" mass="9768">MNIPVDADVEFSIVFVLDVFELAIVVSDTVVEKTLSVLDTTLVDSKGFVVVKADNVNVVELISTLMVVGGGSATLDVRSVMLVSILVEVAEE</sequence>
<name>A0AAD5UKP7_9FUNG</name>
<reference evidence="2" key="1">
    <citation type="submission" date="2020-05" db="EMBL/GenBank/DDBJ databases">
        <title>Phylogenomic resolution of chytrid fungi.</title>
        <authorList>
            <person name="Stajich J.E."/>
            <person name="Amses K."/>
            <person name="Simmons R."/>
            <person name="Seto K."/>
            <person name="Myers J."/>
            <person name="Bonds A."/>
            <person name="Quandt C.A."/>
            <person name="Barry K."/>
            <person name="Liu P."/>
            <person name="Grigoriev I."/>
            <person name="Longcore J.E."/>
            <person name="James T.Y."/>
        </authorList>
    </citation>
    <scope>NUCLEOTIDE SEQUENCE</scope>
    <source>
        <strain evidence="2">PLAUS21</strain>
    </source>
</reference>
<dbReference type="EMBL" id="JADGKB010000010">
    <property type="protein sequence ID" value="KAJ3260666.1"/>
    <property type="molecule type" value="Genomic_DNA"/>
</dbReference>
<accession>A0AAD5UKP7</accession>
<gene>
    <name evidence="1" type="ORF">HK103_000276</name>
    <name evidence="2" type="ORF">HK103_000298</name>
</gene>
<keyword evidence="3" id="KW-1185">Reference proteome</keyword>
<comment type="caution">
    <text evidence="2">The sequence shown here is derived from an EMBL/GenBank/DDBJ whole genome shotgun (WGS) entry which is preliminary data.</text>
</comment>
<protein>
    <submittedName>
        <fullName evidence="2">Uncharacterized protein</fullName>
    </submittedName>
</protein>
<evidence type="ECO:0000313" key="3">
    <source>
        <dbReference type="Proteomes" id="UP001210925"/>
    </source>
</evidence>
<organism evidence="2 3">
    <name type="scientific">Boothiomyces macroporosus</name>
    <dbReference type="NCBI Taxonomy" id="261099"/>
    <lineage>
        <taxon>Eukaryota</taxon>
        <taxon>Fungi</taxon>
        <taxon>Fungi incertae sedis</taxon>
        <taxon>Chytridiomycota</taxon>
        <taxon>Chytridiomycota incertae sedis</taxon>
        <taxon>Chytridiomycetes</taxon>
        <taxon>Rhizophydiales</taxon>
        <taxon>Terramycetaceae</taxon>
        <taxon>Boothiomyces</taxon>
    </lineage>
</organism>
<proteinExistence type="predicted"/>
<dbReference type="AlphaFoldDB" id="A0AAD5UKP7"/>
<dbReference type="EMBL" id="JADGKB010000010">
    <property type="protein sequence ID" value="KAJ3260688.1"/>
    <property type="molecule type" value="Genomic_DNA"/>
</dbReference>